<protein>
    <submittedName>
        <fullName evidence="2">Uncharacterized protein</fullName>
    </submittedName>
</protein>
<evidence type="ECO:0000313" key="2">
    <source>
        <dbReference type="EMBL" id="KAK1791845.1"/>
    </source>
</evidence>
<proteinExistence type="predicted"/>
<sequence>SGIKLKAKSVLGGGGNQKQPQSGGIGGLFPSAGDGGSKGGKGKGGGLLDGIISFNKSEPKPAPKPEPRPEANPAPENDQATGDKEFDSAVDELSQF</sequence>
<evidence type="ECO:0000256" key="1">
    <source>
        <dbReference type="SAM" id="MobiDB-lite"/>
    </source>
</evidence>
<feature type="compositionally biased region" description="Basic and acidic residues" evidence="1">
    <location>
        <begin position="57"/>
        <end position="69"/>
    </location>
</feature>
<dbReference type="EMBL" id="JAROKS010000020">
    <property type="protein sequence ID" value="KAK1791845.1"/>
    <property type="molecule type" value="Genomic_DNA"/>
</dbReference>
<organism evidence="2 3">
    <name type="scientific">Electrophorus voltai</name>
    <dbReference type="NCBI Taxonomy" id="2609070"/>
    <lineage>
        <taxon>Eukaryota</taxon>
        <taxon>Metazoa</taxon>
        <taxon>Chordata</taxon>
        <taxon>Craniata</taxon>
        <taxon>Vertebrata</taxon>
        <taxon>Euteleostomi</taxon>
        <taxon>Actinopterygii</taxon>
        <taxon>Neopterygii</taxon>
        <taxon>Teleostei</taxon>
        <taxon>Ostariophysi</taxon>
        <taxon>Gymnotiformes</taxon>
        <taxon>Gymnotoidei</taxon>
        <taxon>Gymnotidae</taxon>
        <taxon>Electrophorus</taxon>
    </lineage>
</organism>
<gene>
    <name evidence="2" type="ORF">P4O66_013825</name>
</gene>
<dbReference type="Proteomes" id="UP001239994">
    <property type="component" value="Unassembled WGS sequence"/>
</dbReference>
<keyword evidence="3" id="KW-1185">Reference proteome</keyword>
<comment type="caution">
    <text evidence="2">The sequence shown here is derived from an EMBL/GenBank/DDBJ whole genome shotgun (WGS) entry which is preliminary data.</text>
</comment>
<feature type="region of interest" description="Disordered" evidence="1">
    <location>
        <begin position="1"/>
        <end position="96"/>
    </location>
</feature>
<reference evidence="2" key="1">
    <citation type="submission" date="2023-03" db="EMBL/GenBank/DDBJ databases">
        <title>Electrophorus voltai genome.</title>
        <authorList>
            <person name="Bian C."/>
        </authorList>
    </citation>
    <scope>NUCLEOTIDE SEQUENCE</scope>
    <source>
        <strain evidence="2">CB-2022</strain>
        <tissue evidence="2">Muscle</tissue>
    </source>
</reference>
<feature type="compositionally biased region" description="Gly residues" evidence="1">
    <location>
        <begin position="23"/>
        <end position="48"/>
    </location>
</feature>
<name>A0AAD8Z3D2_9TELE</name>
<evidence type="ECO:0000313" key="3">
    <source>
        <dbReference type="Proteomes" id="UP001239994"/>
    </source>
</evidence>
<accession>A0AAD8Z3D2</accession>
<dbReference type="AlphaFoldDB" id="A0AAD8Z3D2"/>
<feature type="non-terminal residue" evidence="2">
    <location>
        <position position="1"/>
    </location>
</feature>